<feature type="domain" description="Pectinesterase catalytic" evidence="7">
    <location>
        <begin position="48"/>
        <end position="311"/>
    </location>
</feature>
<evidence type="ECO:0000256" key="2">
    <source>
        <dbReference type="ARBA" id="ARBA00022801"/>
    </source>
</evidence>
<protein>
    <recommendedName>
        <fullName evidence="5">Pectinesterase</fullName>
        <ecNumber evidence="5">3.1.1.11</ecNumber>
    </recommendedName>
</protein>
<accession>A0AA37QCE5</accession>
<evidence type="ECO:0000313" key="8">
    <source>
        <dbReference type="EMBL" id="GLC23715.1"/>
    </source>
</evidence>
<dbReference type="AlphaFoldDB" id="A0AA37QCE5"/>
<feature type="chain" id="PRO_5041480180" description="Pectinesterase" evidence="5">
    <location>
        <begin position="22"/>
        <end position="372"/>
    </location>
</feature>
<keyword evidence="9" id="KW-1185">Reference proteome</keyword>
<organism evidence="8 9">
    <name type="scientific">Roseisolibacter agri</name>
    <dbReference type="NCBI Taxonomy" id="2014610"/>
    <lineage>
        <taxon>Bacteria</taxon>
        <taxon>Pseudomonadati</taxon>
        <taxon>Gemmatimonadota</taxon>
        <taxon>Gemmatimonadia</taxon>
        <taxon>Gemmatimonadales</taxon>
        <taxon>Gemmatimonadaceae</taxon>
        <taxon>Roseisolibacter</taxon>
    </lineage>
</organism>
<dbReference type="GO" id="GO:0045490">
    <property type="term" value="P:pectin catabolic process"/>
    <property type="evidence" value="ECO:0007669"/>
    <property type="project" value="UniProtKB-UniRule"/>
</dbReference>
<dbReference type="RefSeq" id="WP_284348158.1">
    <property type="nucleotide sequence ID" value="NZ_BRXS01000001.1"/>
</dbReference>
<evidence type="ECO:0000256" key="1">
    <source>
        <dbReference type="ARBA" id="ARBA00008891"/>
    </source>
</evidence>
<dbReference type="PANTHER" id="PTHR31321:SF57">
    <property type="entry name" value="PECTINESTERASE 53-RELATED"/>
    <property type="match status" value="1"/>
</dbReference>
<dbReference type="GO" id="GO:0009279">
    <property type="term" value="C:cell outer membrane"/>
    <property type="evidence" value="ECO:0007669"/>
    <property type="project" value="TreeGrafter"/>
</dbReference>
<dbReference type="PROSITE" id="PS00503">
    <property type="entry name" value="PECTINESTERASE_2"/>
    <property type="match status" value="1"/>
</dbReference>
<dbReference type="GO" id="GO:0030599">
    <property type="term" value="F:pectinesterase activity"/>
    <property type="evidence" value="ECO:0007669"/>
    <property type="project" value="UniProtKB-UniRule"/>
</dbReference>
<sequence length="372" mass="40423">MTARAALLLLATVAAAATARAQAPSRPSRWSAVVDARFTGTEGDTVAGAPTYRTLGHALDGLPANGAQRATILIRKGRYREKLTIDRPRVTLVGEHRDSTVLTYDAAAGQPTPTGGTWGTRGSYTLRIIAPDFRAERLTIENAFDYPTNAAKPATDPTKLRDAQAVALMLDLGSDRAAFVDVRILGHQDTLFPNAGRAWFHRCVVAGSVDFIFGAGQAVFDECEIVSRDRGSRTNNGYVTAPSTPTDQPYGFLFWRSRLTKERAAMAPATVVLGRPWHPFADPDANGSAVFVDCWMDDHLGAKGWDRMSMTDSTGARSWWEPESARFFESGSRGPGAVASPTRRTLTREQRARFTPAAVLRGWTPSRTVTPL</sequence>
<proteinExistence type="inferred from homology"/>
<comment type="pathway">
    <text evidence="5">Glycan metabolism; pectin degradation; 2-dehydro-3-deoxy-D-gluconate from pectin: step 1/5.</text>
</comment>
<comment type="similarity">
    <text evidence="1">Belongs to the pectinesterase family.</text>
</comment>
<feature type="signal peptide" evidence="5">
    <location>
        <begin position="1"/>
        <end position="21"/>
    </location>
</feature>
<gene>
    <name evidence="8" type="ORF">rosag_02280</name>
</gene>
<dbReference type="Proteomes" id="UP001161325">
    <property type="component" value="Unassembled WGS sequence"/>
</dbReference>
<comment type="caution">
    <text evidence="8">The sequence shown here is derived from an EMBL/GenBank/DDBJ whole genome shotgun (WGS) entry which is preliminary data.</text>
</comment>
<dbReference type="GO" id="GO:0042545">
    <property type="term" value="P:cell wall modification"/>
    <property type="evidence" value="ECO:0007669"/>
    <property type="project" value="UniProtKB-UniRule"/>
</dbReference>
<keyword evidence="2 5" id="KW-0378">Hydrolase</keyword>
<feature type="active site" evidence="4">
    <location>
        <position position="210"/>
    </location>
</feature>
<evidence type="ECO:0000259" key="7">
    <source>
        <dbReference type="Pfam" id="PF01095"/>
    </source>
</evidence>
<evidence type="ECO:0000256" key="6">
    <source>
        <dbReference type="SAM" id="MobiDB-lite"/>
    </source>
</evidence>
<keyword evidence="3 5" id="KW-0063">Aspartyl esterase</keyword>
<evidence type="ECO:0000256" key="3">
    <source>
        <dbReference type="ARBA" id="ARBA00023085"/>
    </source>
</evidence>
<reference evidence="8" key="1">
    <citation type="submission" date="2022-08" db="EMBL/GenBank/DDBJ databases">
        <title>Draft genome sequencing of Roseisolibacter agri AW1220.</title>
        <authorList>
            <person name="Tobiishi Y."/>
            <person name="Tonouchi A."/>
        </authorList>
    </citation>
    <scope>NUCLEOTIDE SEQUENCE</scope>
    <source>
        <strain evidence="8">AW1220</strain>
    </source>
</reference>
<keyword evidence="5" id="KW-0732">Signal</keyword>
<comment type="catalytic activity">
    <reaction evidence="5">
        <text>[(1-&gt;4)-alpha-D-galacturonosyl methyl ester](n) + n H2O = [(1-&gt;4)-alpha-D-galacturonosyl](n) + n methanol + n H(+)</text>
        <dbReference type="Rhea" id="RHEA:22380"/>
        <dbReference type="Rhea" id="RHEA-COMP:14570"/>
        <dbReference type="Rhea" id="RHEA-COMP:14573"/>
        <dbReference type="ChEBI" id="CHEBI:15377"/>
        <dbReference type="ChEBI" id="CHEBI:15378"/>
        <dbReference type="ChEBI" id="CHEBI:17790"/>
        <dbReference type="ChEBI" id="CHEBI:140522"/>
        <dbReference type="ChEBI" id="CHEBI:140523"/>
        <dbReference type="EC" id="3.1.1.11"/>
    </reaction>
</comment>
<dbReference type="SUPFAM" id="SSF51126">
    <property type="entry name" value="Pectin lyase-like"/>
    <property type="match status" value="1"/>
</dbReference>
<dbReference type="EMBL" id="BRXS01000001">
    <property type="protein sequence ID" value="GLC23715.1"/>
    <property type="molecule type" value="Genomic_DNA"/>
</dbReference>
<evidence type="ECO:0000313" key="9">
    <source>
        <dbReference type="Proteomes" id="UP001161325"/>
    </source>
</evidence>
<dbReference type="InterPro" id="IPR011050">
    <property type="entry name" value="Pectin_lyase_fold/virulence"/>
</dbReference>
<dbReference type="Gene3D" id="2.160.20.10">
    <property type="entry name" value="Single-stranded right-handed beta-helix, Pectin lyase-like"/>
    <property type="match status" value="1"/>
</dbReference>
<dbReference type="InterPro" id="IPR000070">
    <property type="entry name" value="Pectinesterase_cat"/>
</dbReference>
<evidence type="ECO:0000256" key="5">
    <source>
        <dbReference type="RuleBase" id="RU000589"/>
    </source>
</evidence>
<dbReference type="InterPro" id="IPR033131">
    <property type="entry name" value="Pectinesterase_Asp_AS"/>
</dbReference>
<dbReference type="Pfam" id="PF01095">
    <property type="entry name" value="Pectinesterase"/>
    <property type="match status" value="1"/>
</dbReference>
<name>A0AA37QCE5_9BACT</name>
<dbReference type="EC" id="3.1.1.11" evidence="5"/>
<dbReference type="PANTHER" id="PTHR31321">
    <property type="entry name" value="ACYL-COA THIOESTER HYDROLASE YBHC-RELATED"/>
    <property type="match status" value="1"/>
</dbReference>
<dbReference type="InterPro" id="IPR012334">
    <property type="entry name" value="Pectin_lyas_fold"/>
</dbReference>
<evidence type="ECO:0000256" key="4">
    <source>
        <dbReference type="PROSITE-ProRule" id="PRU10040"/>
    </source>
</evidence>
<feature type="region of interest" description="Disordered" evidence="6">
    <location>
        <begin position="328"/>
        <end position="349"/>
    </location>
</feature>